<dbReference type="GO" id="GO:0010468">
    <property type="term" value="P:regulation of gene expression"/>
    <property type="evidence" value="ECO:0007669"/>
    <property type="project" value="TreeGrafter"/>
</dbReference>
<dbReference type="EMBL" id="KZ613494">
    <property type="protein sequence ID" value="PMD18395.1"/>
    <property type="molecule type" value="Genomic_DNA"/>
</dbReference>
<dbReference type="Gene3D" id="1.25.40.20">
    <property type="entry name" value="Ankyrin repeat-containing domain"/>
    <property type="match status" value="1"/>
</dbReference>
<dbReference type="PROSITE" id="PS50088">
    <property type="entry name" value="ANK_REPEAT"/>
    <property type="match status" value="2"/>
</dbReference>
<protein>
    <submittedName>
        <fullName evidence="4">Ankyrin</fullName>
    </submittedName>
</protein>
<evidence type="ECO:0000313" key="4">
    <source>
        <dbReference type="EMBL" id="PMD18395.1"/>
    </source>
</evidence>
<accession>A0A2J6PWK2</accession>
<proteinExistence type="predicted"/>
<dbReference type="SMART" id="SM00248">
    <property type="entry name" value="ANK"/>
    <property type="match status" value="3"/>
</dbReference>
<dbReference type="PANTHER" id="PTHR24124:SF14">
    <property type="entry name" value="CHROMOSOME UNDETERMINED SCAFFOLD_25, WHOLE GENOME SHOTGUN SEQUENCE"/>
    <property type="match status" value="1"/>
</dbReference>
<dbReference type="GO" id="GO:0005634">
    <property type="term" value="C:nucleus"/>
    <property type="evidence" value="ECO:0007669"/>
    <property type="project" value="TreeGrafter"/>
</dbReference>
<dbReference type="STRING" id="1745343.A0A2J6PWK2"/>
<dbReference type="OrthoDB" id="341259at2759"/>
<feature type="repeat" description="ANK" evidence="3">
    <location>
        <begin position="26"/>
        <end position="58"/>
    </location>
</feature>
<dbReference type="SUPFAM" id="SSF48403">
    <property type="entry name" value="Ankyrin repeat"/>
    <property type="match status" value="1"/>
</dbReference>
<dbReference type="PANTHER" id="PTHR24124">
    <property type="entry name" value="ANKYRIN REPEAT FAMILY A"/>
    <property type="match status" value="1"/>
</dbReference>
<dbReference type="AlphaFoldDB" id="A0A2J6PWK2"/>
<gene>
    <name evidence="4" type="ORF">NA56DRAFT_577167</name>
</gene>
<reference evidence="4 5" key="1">
    <citation type="submission" date="2016-05" db="EMBL/GenBank/DDBJ databases">
        <title>A degradative enzymes factory behind the ericoid mycorrhizal symbiosis.</title>
        <authorList>
            <consortium name="DOE Joint Genome Institute"/>
            <person name="Martino E."/>
            <person name="Morin E."/>
            <person name="Grelet G."/>
            <person name="Kuo A."/>
            <person name="Kohler A."/>
            <person name="Daghino S."/>
            <person name="Barry K."/>
            <person name="Choi C."/>
            <person name="Cichocki N."/>
            <person name="Clum A."/>
            <person name="Copeland A."/>
            <person name="Hainaut M."/>
            <person name="Haridas S."/>
            <person name="Labutti K."/>
            <person name="Lindquist E."/>
            <person name="Lipzen A."/>
            <person name="Khouja H.-R."/>
            <person name="Murat C."/>
            <person name="Ohm R."/>
            <person name="Olson A."/>
            <person name="Spatafora J."/>
            <person name="Veneault-Fourrey C."/>
            <person name="Henrissat B."/>
            <person name="Grigoriev I."/>
            <person name="Martin F."/>
            <person name="Perotto S."/>
        </authorList>
    </citation>
    <scope>NUCLEOTIDE SEQUENCE [LARGE SCALE GENOMIC DNA]</scope>
    <source>
        <strain evidence="4 5">UAMH 7357</strain>
    </source>
</reference>
<name>A0A2J6PWK2_9HELO</name>
<keyword evidence="1" id="KW-0677">Repeat</keyword>
<feature type="repeat" description="ANK" evidence="3">
    <location>
        <begin position="1"/>
        <end position="25"/>
    </location>
</feature>
<dbReference type="PROSITE" id="PS50297">
    <property type="entry name" value="ANK_REP_REGION"/>
    <property type="match status" value="2"/>
</dbReference>
<evidence type="ECO:0000313" key="5">
    <source>
        <dbReference type="Proteomes" id="UP000235672"/>
    </source>
</evidence>
<sequence>AVKSRNMNIARLLLRLGADVNSTDEHFETALHFAAEKDYPDMIKLLLEANADINSKSEGGNSPLYYALGLSPFHQSFKFNQEAAKLLLEAGATVEQQHWDAMPQWFRDENARYNPTLQHSTLGL</sequence>
<dbReference type="InterPro" id="IPR002110">
    <property type="entry name" value="Ankyrin_rpt"/>
</dbReference>
<evidence type="ECO:0000256" key="1">
    <source>
        <dbReference type="ARBA" id="ARBA00022737"/>
    </source>
</evidence>
<dbReference type="Pfam" id="PF12796">
    <property type="entry name" value="Ank_2"/>
    <property type="match status" value="1"/>
</dbReference>
<dbReference type="Proteomes" id="UP000235672">
    <property type="component" value="Unassembled WGS sequence"/>
</dbReference>
<keyword evidence="5" id="KW-1185">Reference proteome</keyword>
<evidence type="ECO:0000256" key="2">
    <source>
        <dbReference type="ARBA" id="ARBA00023043"/>
    </source>
</evidence>
<keyword evidence="2 3" id="KW-0040">ANK repeat</keyword>
<dbReference type="InterPro" id="IPR036770">
    <property type="entry name" value="Ankyrin_rpt-contain_sf"/>
</dbReference>
<evidence type="ECO:0000256" key="3">
    <source>
        <dbReference type="PROSITE-ProRule" id="PRU00023"/>
    </source>
</evidence>
<feature type="non-terminal residue" evidence="4">
    <location>
        <position position="1"/>
    </location>
</feature>
<organism evidence="4 5">
    <name type="scientific">Hyaloscypha hepaticicola</name>
    <dbReference type="NCBI Taxonomy" id="2082293"/>
    <lineage>
        <taxon>Eukaryota</taxon>
        <taxon>Fungi</taxon>
        <taxon>Dikarya</taxon>
        <taxon>Ascomycota</taxon>
        <taxon>Pezizomycotina</taxon>
        <taxon>Leotiomycetes</taxon>
        <taxon>Helotiales</taxon>
        <taxon>Hyaloscyphaceae</taxon>
        <taxon>Hyaloscypha</taxon>
    </lineage>
</organism>